<dbReference type="EMBL" id="FAXA01000270">
    <property type="protein sequence ID" value="CUV02506.1"/>
    <property type="molecule type" value="Genomic_DNA"/>
</dbReference>
<dbReference type="AlphaFoldDB" id="A0A160V912"/>
<dbReference type="InterPro" id="IPR036108">
    <property type="entry name" value="4pyrrol_syn_uPrphyn_synt_sf"/>
</dbReference>
<dbReference type="GO" id="GO:0006780">
    <property type="term" value="P:uroporphyrinogen III biosynthetic process"/>
    <property type="evidence" value="ECO:0007669"/>
    <property type="project" value="InterPro"/>
</dbReference>
<dbReference type="PANTHER" id="PTHR40082:SF1">
    <property type="entry name" value="BLR5956 PROTEIN"/>
    <property type="match status" value="1"/>
</dbReference>
<gene>
    <name evidence="2" type="ORF">MGWOODY_Clf2476</name>
</gene>
<feature type="domain" description="Tetrapyrrole biosynthesis uroporphyrinogen III synthase" evidence="1">
    <location>
        <begin position="24"/>
        <end position="267"/>
    </location>
</feature>
<dbReference type="Pfam" id="PF02602">
    <property type="entry name" value="HEM4"/>
    <property type="match status" value="1"/>
</dbReference>
<dbReference type="InterPro" id="IPR039793">
    <property type="entry name" value="UROS/Hem4"/>
</dbReference>
<sequence length="277" mass="29242">MAPPDSPSLAGKTVAYVEARMLSEMGALIERNGGVPYPAPVMQEVHLGATPEVKELVDDICAGKVQVMVFQTGVGTKALFDSAASQGKESETLQALAGVTVIARSPKPAAVLRRNNVHIDHMPSEPFTSADLLTAIEELDLGGKEVAVQAYGAPNSHLTQAMEKRGANVREVALYTWGLAEDVAPVLGLIDALESGQIDAIAFTSQVQINNLLAIASQAGKEESIRNIMATGPLVVASVGPVCTKRMIEFGFRVDVEPDHPHMGNLVLAIADRLSAN</sequence>
<name>A0A160V912_9ZZZZ</name>
<accession>A0A160V912</accession>
<dbReference type="Gene3D" id="3.40.50.10090">
    <property type="match status" value="2"/>
</dbReference>
<reference evidence="2" key="1">
    <citation type="submission" date="2015-10" db="EMBL/GenBank/DDBJ databases">
        <authorList>
            <person name="Gilbert D.G."/>
        </authorList>
    </citation>
    <scope>NUCLEOTIDE SEQUENCE</scope>
</reference>
<dbReference type="SUPFAM" id="SSF69618">
    <property type="entry name" value="HemD-like"/>
    <property type="match status" value="1"/>
</dbReference>
<organism evidence="2">
    <name type="scientific">hydrothermal vent metagenome</name>
    <dbReference type="NCBI Taxonomy" id="652676"/>
    <lineage>
        <taxon>unclassified sequences</taxon>
        <taxon>metagenomes</taxon>
        <taxon>ecological metagenomes</taxon>
    </lineage>
</organism>
<dbReference type="PANTHER" id="PTHR40082">
    <property type="entry name" value="BLR5956 PROTEIN"/>
    <property type="match status" value="1"/>
</dbReference>
<dbReference type="GO" id="GO:0004852">
    <property type="term" value="F:uroporphyrinogen-III synthase activity"/>
    <property type="evidence" value="ECO:0007669"/>
    <property type="project" value="InterPro"/>
</dbReference>
<protein>
    <submittedName>
        <fullName evidence="2">Transcriptional regulator</fullName>
    </submittedName>
</protein>
<proteinExistence type="predicted"/>
<evidence type="ECO:0000259" key="1">
    <source>
        <dbReference type="Pfam" id="PF02602"/>
    </source>
</evidence>
<dbReference type="CDD" id="cd06578">
    <property type="entry name" value="HemD"/>
    <property type="match status" value="1"/>
</dbReference>
<dbReference type="InterPro" id="IPR003754">
    <property type="entry name" value="4pyrrol_synth_uPrphyn_synth"/>
</dbReference>
<evidence type="ECO:0000313" key="2">
    <source>
        <dbReference type="EMBL" id="CUV02506.1"/>
    </source>
</evidence>